<dbReference type="Proteomes" id="UP000234781">
    <property type="component" value="Chromosome"/>
</dbReference>
<accession>A0AAF0YM85</accession>
<evidence type="ECO:0000313" key="2">
    <source>
        <dbReference type="EMBL" id="WOS98578.1"/>
    </source>
</evidence>
<evidence type="ECO:0000256" key="1">
    <source>
        <dbReference type="SAM" id="MobiDB-lite"/>
    </source>
</evidence>
<dbReference type="RefSeq" id="WP_283127050.1">
    <property type="nucleotide sequence ID" value="NZ_CP136962.1"/>
</dbReference>
<proteinExistence type="predicted"/>
<protein>
    <submittedName>
        <fullName evidence="2">Uncharacterized protein</fullName>
    </submittedName>
</protein>
<gene>
    <name evidence="2" type="ORF">CYJ98_002670</name>
</gene>
<name>A0AAF0YM85_NEIPE</name>
<feature type="compositionally biased region" description="Polar residues" evidence="1">
    <location>
        <begin position="1"/>
        <end position="18"/>
    </location>
</feature>
<reference evidence="3" key="1">
    <citation type="submission" date="2017-12" db="EMBL/GenBank/DDBJ databases">
        <title>Phylogenetic diversity of female urinary microbiome.</title>
        <authorList>
            <person name="Thomas-White K."/>
            <person name="Wolfe A.J."/>
        </authorList>
    </citation>
    <scope>NUCLEOTIDE SEQUENCE [LARGE SCALE GENOMIC DNA]</scope>
    <source>
        <strain evidence="3">UMB0023</strain>
    </source>
</reference>
<organism evidence="2 3">
    <name type="scientific">Neisseria perflava</name>
    <dbReference type="NCBI Taxonomy" id="33053"/>
    <lineage>
        <taxon>Bacteria</taxon>
        <taxon>Pseudomonadati</taxon>
        <taxon>Pseudomonadota</taxon>
        <taxon>Betaproteobacteria</taxon>
        <taxon>Neisseriales</taxon>
        <taxon>Neisseriaceae</taxon>
        <taxon>Neisseria</taxon>
    </lineage>
</organism>
<keyword evidence="3" id="KW-1185">Reference proteome</keyword>
<evidence type="ECO:0000313" key="3">
    <source>
        <dbReference type="Proteomes" id="UP000234781"/>
    </source>
</evidence>
<dbReference type="EMBL" id="CP136962">
    <property type="protein sequence ID" value="WOS98578.1"/>
    <property type="molecule type" value="Genomic_DNA"/>
</dbReference>
<feature type="region of interest" description="Disordered" evidence="1">
    <location>
        <begin position="1"/>
        <end position="40"/>
    </location>
</feature>
<sequence>MNARPTNPSFPTNRQQAVARTPVNRVRGYATHPTCGRRKP</sequence>
<reference evidence="2 3" key="2">
    <citation type="submission" date="2023-10" db="EMBL/GenBank/DDBJ databases">
        <authorList>
            <person name="Choi B."/>
        </authorList>
    </citation>
    <scope>NUCLEOTIDE SEQUENCE [LARGE SCALE GENOMIC DNA]</scope>
    <source>
        <strain evidence="2 3">UMB0023</strain>
    </source>
</reference>
<dbReference type="AlphaFoldDB" id="A0AAF0YM85"/>